<dbReference type="RefSeq" id="WP_051032084.1">
    <property type="nucleotide sequence ID" value="NZ_CAWPHS010000068.1"/>
</dbReference>
<sequence length="141" mass="15554">MTTTATAAKPVKGLTLHVFRDTALSDCTNGGITARAQRVTLVGLCDFEFGGEPTRLPEWQLTPPSEDAPAVVAVVLDHFGGERNAFLVPVEIRDNELQRPHLYRLSHGGNFAGVSDSRFGSTLYRYLGYRPDVLRVHDRTE</sequence>
<keyword evidence="2" id="KW-1185">Reference proteome</keyword>
<dbReference type="AlphaFoldDB" id="A0A7X6RLK7"/>
<proteinExistence type="predicted"/>
<evidence type="ECO:0000313" key="1">
    <source>
        <dbReference type="EMBL" id="NKY89873.1"/>
    </source>
</evidence>
<comment type="caution">
    <text evidence="1">The sequence shown here is derived from an EMBL/GenBank/DDBJ whole genome shotgun (WGS) entry which is preliminary data.</text>
</comment>
<gene>
    <name evidence="1" type="ORF">HGA07_30355</name>
</gene>
<protein>
    <submittedName>
        <fullName evidence="1">Uncharacterized protein</fullName>
    </submittedName>
</protein>
<organism evidence="1 2">
    <name type="scientific">Nocardia veterana</name>
    <dbReference type="NCBI Taxonomy" id="132249"/>
    <lineage>
        <taxon>Bacteria</taxon>
        <taxon>Bacillati</taxon>
        <taxon>Actinomycetota</taxon>
        <taxon>Actinomycetes</taxon>
        <taxon>Mycobacteriales</taxon>
        <taxon>Nocardiaceae</taxon>
        <taxon>Nocardia</taxon>
    </lineage>
</organism>
<dbReference type="EMBL" id="JAAXPE010000070">
    <property type="protein sequence ID" value="NKY89873.1"/>
    <property type="molecule type" value="Genomic_DNA"/>
</dbReference>
<dbReference type="Proteomes" id="UP000523447">
    <property type="component" value="Unassembled WGS sequence"/>
</dbReference>
<name>A0A7X6RLK7_9NOCA</name>
<evidence type="ECO:0000313" key="2">
    <source>
        <dbReference type="Proteomes" id="UP000523447"/>
    </source>
</evidence>
<accession>A0A7X6RLK7</accession>
<reference evidence="1 2" key="1">
    <citation type="submission" date="2020-04" db="EMBL/GenBank/DDBJ databases">
        <title>MicrobeNet Type strains.</title>
        <authorList>
            <person name="Nicholson A.C."/>
        </authorList>
    </citation>
    <scope>NUCLEOTIDE SEQUENCE [LARGE SCALE GENOMIC DNA]</scope>
    <source>
        <strain evidence="1 2">DSM 44445</strain>
    </source>
</reference>